<accession>A0AAV7PHH5</accession>
<name>A0AAV7PHH5_PLEWA</name>
<sequence length="172" mass="20232">MQECRDCLQPWAKNRAARRPSPNWGCRKVRKDKTEEEVEDEEGLVTPGLGLFFPQKLITFLYILLFYMNEVYWQHPSLCNRFSFWSWSKGLLKKLVANQINQEFVARMQKKKDSRILGLVSHSVYLTGPLSAWTGEAAAFVSKFRVCMTFSLSVSHYLYFFDFWTQFTSFVI</sequence>
<dbReference type="EMBL" id="JANPWB010000011">
    <property type="protein sequence ID" value="KAJ1126304.1"/>
    <property type="molecule type" value="Genomic_DNA"/>
</dbReference>
<gene>
    <name evidence="1" type="ORF">NDU88_004712</name>
</gene>
<proteinExistence type="predicted"/>
<dbReference type="Proteomes" id="UP001066276">
    <property type="component" value="Chromosome 7"/>
</dbReference>
<evidence type="ECO:0000313" key="1">
    <source>
        <dbReference type="EMBL" id="KAJ1126304.1"/>
    </source>
</evidence>
<comment type="caution">
    <text evidence="1">The sequence shown here is derived from an EMBL/GenBank/DDBJ whole genome shotgun (WGS) entry which is preliminary data.</text>
</comment>
<reference evidence="1" key="1">
    <citation type="journal article" date="2022" name="bioRxiv">
        <title>Sequencing and chromosome-scale assembly of the giantPleurodeles waltlgenome.</title>
        <authorList>
            <person name="Brown T."/>
            <person name="Elewa A."/>
            <person name="Iarovenko S."/>
            <person name="Subramanian E."/>
            <person name="Araus A.J."/>
            <person name="Petzold A."/>
            <person name="Susuki M."/>
            <person name="Suzuki K.-i.T."/>
            <person name="Hayashi T."/>
            <person name="Toyoda A."/>
            <person name="Oliveira C."/>
            <person name="Osipova E."/>
            <person name="Leigh N.D."/>
            <person name="Simon A."/>
            <person name="Yun M.H."/>
        </authorList>
    </citation>
    <scope>NUCLEOTIDE SEQUENCE</scope>
    <source>
        <strain evidence="1">20211129_DDA</strain>
        <tissue evidence="1">Liver</tissue>
    </source>
</reference>
<protein>
    <submittedName>
        <fullName evidence="1">Uncharacterized protein</fullName>
    </submittedName>
</protein>
<dbReference type="AlphaFoldDB" id="A0AAV7PHH5"/>
<evidence type="ECO:0000313" key="2">
    <source>
        <dbReference type="Proteomes" id="UP001066276"/>
    </source>
</evidence>
<organism evidence="1 2">
    <name type="scientific">Pleurodeles waltl</name>
    <name type="common">Iberian ribbed newt</name>
    <dbReference type="NCBI Taxonomy" id="8319"/>
    <lineage>
        <taxon>Eukaryota</taxon>
        <taxon>Metazoa</taxon>
        <taxon>Chordata</taxon>
        <taxon>Craniata</taxon>
        <taxon>Vertebrata</taxon>
        <taxon>Euteleostomi</taxon>
        <taxon>Amphibia</taxon>
        <taxon>Batrachia</taxon>
        <taxon>Caudata</taxon>
        <taxon>Salamandroidea</taxon>
        <taxon>Salamandridae</taxon>
        <taxon>Pleurodelinae</taxon>
        <taxon>Pleurodeles</taxon>
    </lineage>
</organism>
<keyword evidence="2" id="KW-1185">Reference proteome</keyword>